<evidence type="ECO:0000256" key="1">
    <source>
        <dbReference type="ARBA" id="ARBA00004141"/>
    </source>
</evidence>
<dbReference type="GeneID" id="80908029"/>
<gene>
    <name evidence="7" type="ORF">N0V89_004499</name>
</gene>
<dbReference type="OrthoDB" id="5336366at2759"/>
<keyword evidence="3 6" id="KW-1133">Transmembrane helix</keyword>
<dbReference type="GO" id="GO:0005741">
    <property type="term" value="C:mitochondrial outer membrane"/>
    <property type="evidence" value="ECO:0007669"/>
    <property type="project" value="TreeGrafter"/>
</dbReference>
<protein>
    <submittedName>
        <fullName evidence="7">Uncharacterized protein</fullName>
    </submittedName>
</protein>
<comment type="similarity">
    <text evidence="5">Belongs to the ATG33 family.</text>
</comment>
<dbReference type="GO" id="GO:0016236">
    <property type="term" value="P:macroautophagy"/>
    <property type="evidence" value="ECO:0007669"/>
    <property type="project" value="TreeGrafter"/>
</dbReference>
<organism evidence="7 8">
    <name type="scientific">Didymosphaeria variabile</name>
    <dbReference type="NCBI Taxonomy" id="1932322"/>
    <lineage>
        <taxon>Eukaryota</taxon>
        <taxon>Fungi</taxon>
        <taxon>Dikarya</taxon>
        <taxon>Ascomycota</taxon>
        <taxon>Pezizomycotina</taxon>
        <taxon>Dothideomycetes</taxon>
        <taxon>Pleosporomycetidae</taxon>
        <taxon>Pleosporales</taxon>
        <taxon>Massarineae</taxon>
        <taxon>Didymosphaeriaceae</taxon>
        <taxon>Didymosphaeria</taxon>
    </lineage>
</organism>
<name>A0A9W8XRY8_9PLEO</name>
<evidence type="ECO:0000256" key="5">
    <source>
        <dbReference type="ARBA" id="ARBA00038013"/>
    </source>
</evidence>
<dbReference type="GO" id="GO:0000422">
    <property type="term" value="P:autophagy of mitochondrion"/>
    <property type="evidence" value="ECO:0007669"/>
    <property type="project" value="TreeGrafter"/>
</dbReference>
<dbReference type="InterPro" id="IPR051668">
    <property type="entry name" value="ATG33"/>
</dbReference>
<keyword evidence="8" id="KW-1185">Reference proteome</keyword>
<evidence type="ECO:0000313" key="7">
    <source>
        <dbReference type="EMBL" id="KAJ4356466.1"/>
    </source>
</evidence>
<comment type="caution">
    <text evidence="7">The sequence shown here is derived from an EMBL/GenBank/DDBJ whole genome shotgun (WGS) entry which is preliminary data.</text>
</comment>
<evidence type="ECO:0000256" key="4">
    <source>
        <dbReference type="ARBA" id="ARBA00023136"/>
    </source>
</evidence>
<keyword evidence="4 6" id="KW-0472">Membrane</keyword>
<proteinExistence type="inferred from homology"/>
<dbReference type="PANTHER" id="PTHR37278">
    <property type="entry name" value="AUTOPHAGY-RELATED PROTEIN 33-RELATED"/>
    <property type="match status" value="1"/>
</dbReference>
<evidence type="ECO:0000256" key="2">
    <source>
        <dbReference type="ARBA" id="ARBA00022692"/>
    </source>
</evidence>
<dbReference type="PANTHER" id="PTHR37278:SF1">
    <property type="entry name" value="AUTOPHAGY-RELATED PROTEIN 33-RELATED"/>
    <property type="match status" value="1"/>
</dbReference>
<keyword evidence="2 6" id="KW-0812">Transmembrane</keyword>
<reference evidence="7" key="1">
    <citation type="submission" date="2022-10" db="EMBL/GenBank/DDBJ databases">
        <title>Tapping the CABI collections for fungal endophytes: first genome assemblies for Collariella, Neodidymelliopsis, Ascochyta clinopodiicola, Didymella pomorum, Didymosphaeria variabile, Neocosmospora piperis and Neocucurbitaria cava.</title>
        <authorList>
            <person name="Hill R."/>
        </authorList>
    </citation>
    <scope>NUCLEOTIDE SEQUENCE</scope>
    <source>
        <strain evidence="7">IMI 356815</strain>
    </source>
</reference>
<dbReference type="RefSeq" id="XP_056073592.1">
    <property type="nucleotide sequence ID" value="XM_056213284.1"/>
</dbReference>
<sequence length="185" mass="20150">MSAYPNTATLSHSAVPTAIIHLSWSSVEQLADTEMITNIRQGISASLSTTALPALLTLPTAVTARSTHTYLSSKTRLLSSYLRHITTFTLFSAYLLSPRRFRHPYLLYTSIFAFVSGPGVDYAVAFREGKNEQRALLDLEAQGDDVNGEEVRHAVERMKVTEAWRAGISGVAFAMGVVGIWGDGA</sequence>
<feature type="transmembrane region" description="Helical" evidence="6">
    <location>
        <begin position="163"/>
        <end position="182"/>
    </location>
</feature>
<accession>A0A9W8XRY8</accession>
<feature type="transmembrane region" description="Helical" evidence="6">
    <location>
        <begin position="105"/>
        <end position="124"/>
    </location>
</feature>
<dbReference type="Proteomes" id="UP001140513">
    <property type="component" value="Unassembled WGS sequence"/>
</dbReference>
<evidence type="ECO:0000256" key="6">
    <source>
        <dbReference type="SAM" id="Phobius"/>
    </source>
</evidence>
<evidence type="ECO:0000256" key="3">
    <source>
        <dbReference type="ARBA" id="ARBA00022989"/>
    </source>
</evidence>
<evidence type="ECO:0000313" key="8">
    <source>
        <dbReference type="Proteomes" id="UP001140513"/>
    </source>
</evidence>
<dbReference type="AlphaFoldDB" id="A0A9W8XRY8"/>
<dbReference type="EMBL" id="JAPEUX010000003">
    <property type="protein sequence ID" value="KAJ4356466.1"/>
    <property type="molecule type" value="Genomic_DNA"/>
</dbReference>
<comment type="subcellular location">
    <subcellularLocation>
        <location evidence="1">Membrane</location>
        <topology evidence="1">Multi-pass membrane protein</topology>
    </subcellularLocation>
</comment>